<evidence type="ECO:0000256" key="2">
    <source>
        <dbReference type="SAM" id="SignalP"/>
    </source>
</evidence>
<dbReference type="SUPFAM" id="SSF52096">
    <property type="entry name" value="ClpP/crotonase"/>
    <property type="match status" value="1"/>
</dbReference>
<dbReference type="EMBL" id="NAJM01000070">
    <property type="protein sequence ID" value="RVX66073.1"/>
    <property type="molecule type" value="Genomic_DNA"/>
</dbReference>
<organism evidence="4 5">
    <name type="scientific">Exophiala mesophila</name>
    <name type="common">Black yeast-like fungus</name>
    <dbReference type="NCBI Taxonomy" id="212818"/>
    <lineage>
        <taxon>Eukaryota</taxon>
        <taxon>Fungi</taxon>
        <taxon>Dikarya</taxon>
        <taxon>Ascomycota</taxon>
        <taxon>Pezizomycotina</taxon>
        <taxon>Eurotiomycetes</taxon>
        <taxon>Chaetothyriomycetidae</taxon>
        <taxon>Chaetothyriales</taxon>
        <taxon>Herpotrichiellaceae</taxon>
        <taxon>Exophiala</taxon>
    </lineage>
</organism>
<dbReference type="VEuPathDB" id="FungiDB:PV10_03540"/>
<dbReference type="Proteomes" id="UP000288859">
    <property type="component" value="Unassembled WGS sequence"/>
</dbReference>
<dbReference type="Pfam" id="PF23658">
    <property type="entry name" value="PDZ_CPAF_rel"/>
    <property type="match status" value="1"/>
</dbReference>
<keyword evidence="2" id="KW-0732">Signal</keyword>
<evidence type="ECO:0000259" key="3">
    <source>
        <dbReference type="Pfam" id="PF23658"/>
    </source>
</evidence>
<proteinExistence type="predicted"/>
<accession>A0A438MSM7</accession>
<dbReference type="PANTHER" id="PTHR37049:SF4">
    <property type="entry name" value="RHODANESE DOMAIN-CONTAINING PROTEIN"/>
    <property type="match status" value="1"/>
</dbReference>
<feature type="chain" id="PRO_5018998478" description="CPAF-like PDZ domain-containing protein" evidence="2">
    <location>
        <begin position="22"/>
        <end position="742"/>
    </location>
</feature>
<reference evidence="4 5" key="1">
    <citation type="submission" date="2017-03" db="EMBL/GenBank/DDBJ databases">
        <title>Genomes of endolithic fungi from Antarctica.</title>
        <authorList>
            <person name="Coleine C."/>
            <person name="Masonjones S."/>
            <person name="Stajich J.E."/>
        </authorList>
    </citation>
    <scope>NUCLEOTIDE SEQUENCE [LARGE SCALE GENOMIC DNA]</scope>
    <source>
        <strain evidence="4 5">CCFEE 6314</strain>
    </source>
</reference>
<evidence type="ECO:0000256" key="1">
    <source>
        <dbReference type="SAM" id="MobiDB-lite"/>
    </source>
</evidence>
<gene>
    <name evidence="4" type="ORF">B0A52_10007</name>
</gene>
<feature type="region of interest" description="Disordered" evidence="1">
    <location>
        <begin position="673"/>
        <end position="712"/>
    </location>
</feature>
<comment type="caution">
    <text evidence="4">The sequence shown here is derived from an EMBL/GenBank/DDBJ whole genome shotgun (WGS) entry which is preliminary data.</text>
</comment>
<dbReference type="InterPro" id="IPR056186">
    <property type="entry name" value="PDZ_CPAF-rel"/>
</dbReference>
<feature type="domain" description="CPAF-like PDZ" evidence="3">
    <location>
        <begin position="151"/>
        <end position="243"/>
    </location>
</feature>
<dbReference type="InterPro" id="IPR029045">
    <property type="entry name" value="ClpP/crotonase-like_dom_sf"/>
</dbReference>
<name>A0A438MSM7_EXOME</name>
<dbReference type="Gene3D" id="3.90.226.10">
    <property type="entry name" value="2-enoyl-CoA Hydratase, Chain A, domain 1"/>
    <property type="match status" value="1"/>
</dbReference>
<dbReference type="PANTHER" id="PTHR37049">
    <property type="entry name" value="PEPTIDASE S41 FAMILY PROTEIN"/>
    <property type="match status" value="1"/>
</dbReference>
<feature type="signal peptide" evidence="2">
    <location>
        <begin position="1"/>
        <end position="21"/>
    </location>
</feature>
<evidence type="ECO:0000313" key="4">
    <source>
        <dbReference type="EMBL" id="RVX66073.1"/>
    </source>
</evidence>
<protein>
    <recommendedName>
        <fullName evidence="3">CPAF-like PDZ domain-containing protein</fullName>
    </recommendedName>
</protein>
<dbReference type="OrthoDB" id="27214at2759"/>
<sequence>MLLIILSFVLIASQWVGTTHGAFLRDDELDYHGGRRSVEPCSIVNEIYVENMQDRNISKSGVTMLPMQVAYDCLMSVPLVKEDALRLMDAMSAMLEWQSSLAYLKYPPPGYHLEAADLVKGLQEVRDAVVVGHIDSEYAFQQHLNELFGRDIAAQNGSEDFKPSPITRIDGQNVQDWLRYEAWNRTSTQQDPDAMYNALFRSAASDGQLIFPLYYPDISSTISFQNGTTKQYMNMAFTVRNFTGVTDGHSFYNTFITARVAKHRNSLNINSRVGALDKPQNLEDPEFAVEQTEANPYPSPVKLSDDDAVAGYFVDTPGFEDVAVLKIRSFTPRSVVEFQSTLGTFLDMCVTEKKKYLIIDVQTNIGGYIGLGYDAFSQLFPKIKSRAPGNYRAHDQLNVLATFYTQHAWEVWNASGNFDTYEDAGGYTMFDARSFYNENGTNFESWADMYGPVSAHGDTFTNVVLPDVDNSHYQSYMAGYAFKPREVQPFSAENVIVLGDGHCASTCDTFLHQLKWQAGVKTIVAGGLPIEGPVQAVGGVKARRKLAIDTINPLIQYFYQNAPDDLQAWANETKLKVLFEDGDYLQTRSWMSVNVGNAILAGDETSTPLQFVYEAADCKLWWQAEHIFNITSLWSLVAEAAFGLNGAQKWEACVPGSTGHPSSVSGGNILEFPPKDAASGKKLKSKPVVRTTTSAHKSATASQTPQSNSASRGCRGIPVATACVAFAFAIWLGSIYGQGLSY</sequence>
<evidence type="ECO:0000313" key="5">
    <source>
        <dbReference type="Proteomes" id="UP000288859"/>
    </source>
</evidence>
<dbReference type="InterPro" id="IPR052766">
    <property type="entry name" value="S41A_metabolite_peptidase"/>
</dbReference>
<feature type="compositionally biased region" description="Low complexity" evidence="1">
    <location>
        <begin position="691"/>
        <end position="704"/>
    </location>
</feature>
<dbReference type="AlphaFoldDB" id="A0A438MSM7"/>